<feature type="region of interest" description="Disordered" evidence="1">
    <location>
        <begin position="1042"/>
        <end position="1090"/>
    </location>
</feature>
<dbReference type="RefSeq" id="XP_067921757.1">
    <property type="nucleotide sequence ID" value="XM_068066266.1"/>
</dbReference>
<keyword evidence="2" id="KW-1133">Transmembrane helix</keyword>
<feature type="compositionally biased region" description="Polar residues" evidence="1">
    <location>
        <begin position="1972"/>
        <end position="1984"/>
    </location>
</feature>
<feature type="compositionally biased region" description="Basic and acidic residues" evidence="1">
    <location>
        <begin position="984"/>
        <end position="1006"/>
    </location>
</feature>
<dbReference type="VEuPathDB" id="ToxoDB:CSUI_006101"/>
<feature type="compositionally biased region" description="Basic and acidic residues" evidence="1">
    <location>
        <begin position="878"/>
        <end position="887"/>
    </location>
</feature>
<feature type="compositionally biased region" description="Basic residues" evidence="1">
    <location>
        <begin position="2040"/>
        <end position="2049"/>
    </location>
</feature>
<feature type="compositionally biased region" description="Basic and acidic residues" evidence="1">
    <location>
        <begin position="357"/>
        <end position="385"/>
    </location>
</feature>
<evidence type="ECO:0000313" key="4">
    <source>
        <dbReference type="Proteomes" id="UP000221165"/>
    </source>
</evidence>
<evidence type="ECO:0000256" key="2">
    <source>
        <dbReference type="SAM" id="Phobius"/>
    </source>
</evidence>
<feature type="region of interest" description="Disordered" evidence="1">
    <location>
        <begin position="1467"/>
        <end position="1515"/>
    </location>
</feature>
<feature type="transmembrane region" description="Helical" evidence="2">
    <location>
        <begin position="2306"/>
        <end position="2324"/>
    </location>
</feature>
<proteinExistence type="predicted"/>
<feature type="compositionally biased region" description="Basic residues" evidence="1">
    <location>
        <begin position="1598"/>
        <end position="1613"/>
    </location>
</feature>
<dbReference type="OrthoDB" id="365362at2759"/>
<feature type="region of interest" description="Disordered" evidence="1">
    <location>
        <begin position="1549"/>
        <end position="1574"/>
    </location>
</feature>
<feature type="transmembrane region" description="Helical" evidence="2">
    <location>
        <begin position="82"/>
        <end position="101"/>
    </location>
</feature>
<dbReference type="GeneID" id="94429477"/>
<feature type="region of interest" description="Disordered" evidence="1">
    <location>
        <begin position="877"/>
        <end position="913"/>
    </location>
</feature>
<feature type="compositionally biased region" description="Basic and acidic residues" evidence="1">
    <location>
        <begin position="2028"/>
        <end position="2039"/>
    </location>
</feature>
<feature type="compositionally biased region" description="Low complexity" evidence="1">
    <location>
        <begin position="1924"/>
        <end position="1937"/>
    </location>
</feature>
<feature type="compositionally biased region" description="Basic residues" evidence="1">
    <location>
        <begin position="1468"/>
        <end position="1482"/>
    </location>
</feature>
<protein>
    <submittedName>
        <fullName evidence="3">Transmembrane protein</fullName>
    </submittedName>
</protein>
<keyword evidence="2" id="KW-0472">Membrane</keyword>
<keyword evidence="2 3" id="KW-0812">Transmembrane</keyword>
<feature type="compositionally biased region" description="Polar residues" evidence="1">
    <location>
        <begin position="1812"/>
        <end position="1826"/>
    </location>
</feature>
<feature type="compositionally biased region" description="Low complexity" evidence="1">
    <location>
        <begin position="1183"/>
        <end position="1200"/>
    </location>
</feature>
<evidence type="ECO:0000313" key="3">
    <source>
        <dbReference type="EMBL" id="PHJ20066.1"/>
    </source>
</evidence>
<feature type="compositionally biased region" description="Polar residues" evidence="1">
    <location>
        <begin position="772"/>
        <end position="782"/>
    </location>
</feature>
<feature type="region of interest" description="Disordered" evidence="1">
    <location>
        <begin position="1788"/>
        <end position="1837"/>
    </location>
</feature>
<keyword evidence="4" id="KW-1185">Reference proteome</keyword>
<feature type="transmembrane region" description="Helical" evidence="2">
    <location>
        <begin position="12"/>
        <end position="34"/>
    </location>
</feature>
<feature type="region of interest" description="Disordered" evidence="1">
    <location>
        <begin position="1596"/>
        <end position="1624"/>
    </location>
</feature>
<feature type="region of interest" description="Disordered" evidence="1">
    <location>
        <begin position="722"/>
        <end position="838"/>
    </location>
</feature>
<feature type="compositionally biased region" description="Gly residues" evidence="1">
    <location>
        <begin position="2008"/>
        <end position="2027"/>
    </location>
</feature>
<feature type="region of interest" description="Disordered" evidence="1">
    <location>
        <begin position="1350"/>
        <end position="1372"/>
    </location>
</feature>
<comment type="caution">
    <text evidence="3">The sequence shown here is derived from an EMBL/GenBank/DDBJ whole genome shotgun (WGS) entry which is preliminary data.</text>
</comment>
<gene>
    <name evidence="3" type="ORF">CSUI_006101</name>
</gene>
<evidence type="ECO:0000256" key="1">
    <source>
        <dbReference type="SAM" id="MobiDB-lite"/>
    </source>
</evidence>
<feature type="compositionally biased region" description="Acidic residues" evidence="1">
    <location>
        <begin position="1051"/>
        <end position="1062"/>
    </location>
</feature>
<feature type="transmembrane region" description="Helical" evidence="2">
    <location>
        <begin position="2279"/>
        <end position="2299"/>
    </location>
</feature>
<feature type="region of interest" description="Disordered" evidence="1">
    <location>
        <begin position="1884"/>
        <end position="2062"/>
    </location>
</feature>
<feature type="region of interest" description="Disordered" evidence="1">
    <location>
        <begin position="1183"/>
        <end position="1209"/>
    </location>
</feature>
<feature type="compositionally biased region" description="Basic and acidic residues" evidence="1">
    <location>
        <begin position="728"/>
        <end position="744"/>
    </location>
</feature>
<organism evidence="3 4">
    <name type="scientific">Cystoisospora suis</name>
    <dbReference type="NCBI Taxonomy" id="483139"/>
    <lineage>
        <taxon>Eukaryota</taxon>
        <taxon>Sar</taxon>
        <taxon>Alveolata</taxon>
        <taxon>Apicomplexa</taxon>
        <taxon>Conoidasida</taxon>
        <taxon>Coccidia</taxon>
        <taxon>Eucoccidiorida</taxon>
        <taxon>Eimeriorina</taxon>
        <taxon>Sarcocystidae</taxon>
        <taxon>Cystoisospora</taxon>
    </lineage>
</organism>
<feature type="transmembrane region" description="Helical" evidence="2">
    <location>
        <begin position="113"/>
        <end position="133"/>
    </location>
</feature>
<feature type="compositionally biased region" description="Basic and acidic residues" evidence="1">
    <location>
        <begin position="1486"/>
        <end position="1500"/>
    </location>
</feature>
<feature type="compositionally biased region" description="Low complexity" evidence="1">
    <location>
        <begin position="934"/>
        <end position="947"/>
    </location>
</feature>
<feature type="transmembrane region" description="Helical" evidence="2">
    <location>
        <begin position="166"/>
        <end position="188"/>
    </location>
</feature>
<feature type="compositionally biased region" description="Polar residues" evidence="1">
    <location>
        <begin position="1952"/>
        <end position="1963"/>
    </location>
</feature>
<feature type="transmembrane region" description="Helical" evidence="2">
    <location>
        <begin position="2149"/>
        <end position="2167"/>
    </location>
</feature>
<sequence>MRMQWFLLRHAYFIKGEDFAVAVALLDLALYVLVGTDSLPFLTQSRDKAIFGLVSSALLFIVALCGFVVVRMFRTSKYKVETYIMPVLLIFNIASVFYMHLINKLVGFMTLQLPVLIFLVTGYPYVWLVAFVVVGMGAGLIAQSVVCSIALGCACPSHLWVDVGLYCLQIVSGSVAYFTIYELGILIVRYKRHPARYLDAFSDLTALDTIVFSPVFGLGGETARQAQASQMLNSEKPHLDGLTFLRSASQVSQNTNRLVSRDYYHTGTSVPAATLAGGPASCGFYGHPAGVSGLDSHGHWRSNIQGTATHTGGGFSGSLGHGRAGGSTVTGSVAAIREPSRAGSARLVNTAREDSVKAHLTPHGEEGSVHSDSRIPDREKAEQDGRTSACSGVSAVGVRDSTGQQRGDEAKTGSSGGGGRGRGGQLANVLRGFGSKCSSTFSVKGSGGSSFFVRGEGSGSNLAVNCAAADNLHGGDNGGGDGASQRSSLLQSGSAVPSVGAGDRSGSPASKPSVRDEGVGRTGSPFAGEMGTSGETSALSPATGEVLLSESYMHRAMPPPSTPGGNRRKSEGADMVGEEWPGSDIASEVSSCVWCLHRDMRDVQRESCASWRCDRGAASDRSSRAAWSTRTWGRYSKGSGDFPRRMEALPLQTYSRGSDTQAEPSQDCTGHVSAQGGATCGAVGGDQGTEEAVSLETRVQRALHYHRRWFYQQLHYFERAKKHRQRLRNGERRTQGDGSREEGGFTRNTQQAMPFSRTSRRRRLQRRDRPGSIQNLRDSGSGSERFRSLYPSSAEEGSHAELEGSSSESEDSENGGRRVRRSSSLPHAGVGQFGPERFRDSSDWRGSYVAACQGSTGSCSFTASGYGGGGCFSAQRNRRLDYGGGRRDGKHSRRSRAQRLMLQSGREGSSCRCADTHGAAPVDRDFSPSCISSSCYSSSSDTRSSGRSSEEDQGSRKSSLTRRQACGDSYAWRRSPFSRRRHRSKEDSTPSDSEHTESESYRDALPRVRKKSSAGYVTVNLVPSLPSRVFFDTFLNSVRRARELSRREGAEEVLDSGNEDETGKETPGAATDARRPPERASASSKSAGSRGERGLLEKYYSFVLPRLPPFPNAAPVLLEAPTGKEEHTACSPLSGKAGVTGSCSSPLSVSVHPASAVGFPQTGQDDVRFPRCPGSPEGSYVFSRSSGGHSGLSVHGSSPSRRGEPCSAVHGRSVSSPFLHRSTVAHCPQPTLLHCSSTSAAVSRPAMSSVVSSQLSVQTSSSCSSFSSQTACRSPPSPVIKKARSGLGNGLMSTEPNSVVYDSLVACDETRHTSGNAEIYSRSSLAEKAVLYGRAVPDACSSELDRSEPKVCPEVGQGGASRRSQRGRGLPGVVTSENNECSSCCGDVSPRRALAPVCIQHPTISPSCSSDCAWETGEEDKVVKCHESGGFCWQASGWHNSGERADRRTGKGESSWSVSLLGEDLTARRRRKKRKSRQKRSIPRNSESRISSKDERRLTESDADSNSSLEEDYGERSKSAIGGVCTLSPIAVDESIDDDSVLLSPLLRSEGEEEEGRDSQSDQDNVSTGTESDRRGSWLSSWLLLWRGKGRDIERTKTERRRRCREMRPRKTNSRGLSGKYDSMSQNGDQLVGGWCDARDVSSVGNVSCSYLRRRMKAACGPFELERAHSSSAYASSSTFSLSVEGREIEPEQTVKYALTGVPSSPPAESLIGEEDVSVGEGQSWSVPQWEGLGRRRGGGKEVEGGCGEQTRVSLSATLTAAPPALSPRGFSGGVISSAVPAAVAFRQRKETGEQRATRVTVVPSLSHRARPSSSGEDNHSPSCSDISAPPQKRSRCACSPSAAVLPSSRRAVFLSDELHQTEGPSESPRQRLDAAVDLQGSSVLDVSGGRDEGDRGTAPSHVGAQTNQAYTSEDRIPTDTGPGQASGASSQDADSGAEGGEMPGRLPSFPHHSQNDIPSGASSVGPHSGLPNRQVTVASSQRGNDAGMAADAGGGPLPRLSSAGGVLARGGGGGTEQPGRMGYHGRGGAERFSVDARHSTARRGRSRGRASNVRSSSKAKHDKSKMLRYHLVQKFHDRLPWWVARIIVYADAALENCRRRRRLMQRATWKTKVAMPVRNMLGLFSDEKIETWYVQWLNAFNAKYYPRVAWLLLLVCVYATAFHGLMRVRSFVENYTICRDAVRTSRLGEAGFIALLAVRFASQPILSLLLMLPVLRHTGSKLIECITCSGSPTTPLKSYKLYRWMLALSILQFAFAVFDNTWHLILNPSSRYINPLTLIPASTSLEVAIVQAALLLAVRAPTITILFLFYLIVYLLVFFLVLPPGARQIQLFTVSLAGWLFTCLGAQIFYTRAFEVNRRRVFCKYVLPYMLYLEEIAAILYSTPQGDLPDDFSDDDVSLVSGNPNECGLQQGNYSY</sequence>
<feature type="compositionally biased region" description="Basic and acidic residues" evidence="1">
    <location>
        <begin position="1788"/>
        <end position="1797"/>
    </location>
</feature>
<feature type="compositionally biased region" description="Basic residues" evidence="1">
    <location>
        <begin position="888"/>
        <end position="897"/>
    </location>
</feature>
<feature type="compositionally biased region" description="Low complexity" evidence="1">
    <location>
        <begin position="1079"/>
        <end position="1089"/>
    </location>
</feature>
<feature type="region of interest" description="Disordered" evidence="1">
    <location>
        <begin position="477"/>
        <end position="541"/>
    </location>
</feature>
<name>A0A2C6KVN2_9APIC</name>
<reference evidence="3 4" key="1">
    <citation type="journal article" date="2017" name="Int. J. Parasitol.">
        <title>The genome of the protozoan parasite Cystoisospora suis and a reverse vaccinology approach to identify vaccine candidates.</title>
        <authorList>
            <person name="Palmieri N."/>
            <person name="Shrestha A."/>
            <person name="Ruttkowski B."/>
            <person name="Beck T."/>
            <person name="Vogl C."/>
            <person name="Tomley F."/>
            <person name="Blake D.P."/>
            <person name="Joachim A."/>
        </authorList>
    </citation>
    <scope>NUCLEOTIDE SEQUENCE [LARGE SCALE GENOMIC DNA]</scope>
    <source>
        <strain evidence="3 4">Wien I</strain>
    </source>
</reference>
<dbReference type="Proteomes" id="UP000221165">
    <property type="component" value="Unassembled WGS sequence"/>
</dbReference>
<feature type="region of interest" description="Disordered" evidence="1">
    <location>
        <begin position="554"/>
        <end position="581"/>
    </location>
</feature>
<feature type="transmembrane region" description="Helical" evidence="2">
    <location>
        <begin position="2242"/>
        <end position="2259"/>
    </location>
</feature>
<dbReference type="EMBL" id="MIGC01003036">
    <property type="protein sequence ID" value="PHJ20066.1"/>
    <property type="molecule type" value="Genomic_DNA"/>
</dbReference>
<accession>A0A2C6KVN2</accession>
<feature type="compositionally biased region" description="Polar residues" evidence="1">
    <location>
        <begin position="484"/>
        <end position="495"/>
    </location>
</feature>
<feature type="region of interest" description="Disordered" evidence="1">
    <location>
        <begin position="357"/>
        <end position="427"/>
    </location>
</feature>
<feature type="region of interest" description="Disordered" evidence="1">
    <location>
        <begin position="934"/>
        <end position="1008"/>
    </location>
</feature>
<feature type="transmembrane region" description="Helical" evidence="2">
    <location>
        <begin position="2330"/>
        <end position="2351"/>
    </location>
</feature>
<feature type="region of interest" description="Disordered" evidence="1">
    <location>
        <begin position="1729"/>
        <end position="1748"/>
    </location>
</feature>
<feature type="transmembrane region" description="Helical" evidence="2">
    <location>
        <begin position="49"/>
        <end position="70"/>
    </location>
</feature>
<feature type="compositionally biased region" description="Gly residues" evidence="1">
    <location>
        <begin position="414"/>
        <end position="424"/>
    </location>
</feature>